<dbReference type="AlphaFoldDB" id="R7SEW3"/>
<dbReference type="SUPFAM" id="SSF52540">
    <property type="entry name" value="P-loop containing nucleoside triphosphate hydrolases"/>
    <property type="match status" value="1"/>
</dbReference>
<dbReference type="Proteomes" id="UP000053558">
    <property type="component" value="Unassembled WGS sequence"/>
</dbReference>
<accession>R7SEW3</accession>
<sequence length="317" mass="35054">MDRSDPDAIWVALSEHIPLSALDDPSPHARCLNGTRNRLISDIMGHLDGKLGHIIWLYGPTGTGKTAVALSIAERLRTADRLAGCYFFPRTDPKRQSLLYILPTIAYQLGILYYAPRGVIAKALVQDPGLLGKDRFYSHQVNPLFVNPLDGLAYLLDNKGNKPVIILDGVEKCCSPKEYSTVIHFFKLLVDGLGRGPGRNFHLILTSSTNASCEEVLGSLEKTPRVVNIQSYDAGPDITRLLRVRLTEIALRRSVQSSIPWPSEGDIKAVRDRASGNFGYISKMTRFVDDLSPIQQLASVLKQIALDSESSESRNEK</sequence>
<gene>
    <name evidence="3" type="ORF">CONPUDRAFT_140452</name>
</gene>
<keyword evidence="4" id="KW-1185">Reference proteome</keyword>
<evidence type="ECO:0000313" key="3">
    <source>
        <dbReference type="EMBL" id="EIW74706.1"/>
    </source>
</evidence>
<dbReference type="InterPro" id="IPR027417">
    <property type="entry name" value="P-loop_NTPase"/>
</dbReference>
<dbReference type="OrthoDB" id="3018344at2759"/>
<dbReference type="InterPro" id="IPR056884">
    <property type="entry name" value="NPHP3-like_N"/>
</dbReference>
<dbReference type="RefSeq" id="XP_007775297.1">
    <property type="nucleotide sequence ID" value="XM_007777107.1"/>
</dbReference>
<proteinExistence type="predicted"/>
<organism evidence="3 4">
    <name type="scientific">Coniophora puteana (strain RWD-64-598)</name>
    <name type="common">Brown rot fungus</name>
    <dbReference type="NCBI Taxonomy" id="741705"/>
    <lineage>
        <taxon>Eukaryota</taxon>
        <taxon>Fungi</taxon>
        <taxon>Dikarya</taxon>
        <taxon>Basidiomycota</taxon>
        <taxon>Agaricomycotina</taxon>
        <taxon>Agaricomycetes</taxon>
        <taxon>Agaricomycetidae</taxon>
        <taxon>Boletales</taxon>
        <taxon>Coniophorineae</taxon>
        <taxon>Coniophoraceae</taxon>
        <taxon>Coniophora</taxon>
    </lineage>
</organism>
<keyword evidence="1" id="KW-0677">Repeat</keyword>
<feature type="domain" description="Nephrocystin 3-like N-terminal" evidence="2">
    <location>
        <begin position="52"/>
        <end position="207"/>
    </location>
</feature>
<dbReference type="PANTHER" id="PTHR10039">
    <property type="entry name" value="AMELOGENIN"/>
    <property type="match status" value="1"/>
</dbReference>
<evidence type="ECO:0000256" key="1">
    <source>
        <dbReference type="ARBA" id="ARBA00022737"/>
    </source>
</evidence>
<dbReference type="Pfam" id="PF24883">
    <property type="entry name" value="NPHP3_N"/>
    <property type="match status" value="1"/>
</dbReference>
<dbReference type="EMBL" id="JH711591">
    <property type="protein sequence ID" value="EIW74706.1"/>
    <property type="molecule type" value="Genomic_DNA"/>
</dbReference>
<dbReference type="KEGG" id="cput:CONPUDRAFT_140452"/>
<protein>
    <recommendedName>
        <fullName evidence="2">Nephrocystin 3-like N-terminal domain-containing protein</fullName>
    </recommendedName>
</protein>
<evidence type="ECO:0000259" key="2">
    <source>
        <dbReference type="Pfam" id="PF24883"/>
    </source>
</evidence>
<dbReference type="Gene3D" id="3.40.50.300">
    <property type="entry name" value="P-loop containing nucleotide triphosphate hydrolases"/>
    <property type="match status" value="1"/>
</dbReference>
<name>R7SEW3_CONPW</name>
<evidence type="ECO:0000313" key="4">
    <source>
        <dbReference type="Proteomes" id="UP000053558"/>
    </source>
</evidence>
<reference evidence="4" key="1">
    <citation type="journal article" date="2012" name="Science">
        <title>The Paleozoic origin of enzymatic lignin decomposition reconstructed from 31 fungal genomes.</title>
        <authorList>
            <person name="Floudas D."/>
            <person name="Binder M."/>
            <person name="Riley R."/>
            <person name="Barry K."/>
            <person name="Blanchette R.A."/>
            <person name="Henrissat B."/>
            <person name="Martinez A.T."/>
            <person name="Otillar R."/>
            <person name="Spatafora J.W."/>
            <person name="Yadav J.S."/>
            <person name="Aerts A."/>
            <person name="Benoit I."/>
            <person name="Boyd A."/>
            <person name="Carlson A."/>
            <person name="Copeland A."/>
            <person name="Coutinho P.M."/>
            <person name="de Vries R.P."/>
            <person name="Ferreira P."/>
            <person name="Findley K."/>
            <person name="Foster B."/>
            <person name="Gaskell J."/>
            <person name="Glotzer D."/>
            <person name="Gorecki P."/>
            <person name="Heitman J."/>
            <person name="Hesse C."/>
            <person name="Hori C."/>
            <person name="Igarashi K."/>
            <person name="Jurgens J.A."/>
            <person name="Kallen N."/>
            <person name="Kersten P."/>
            <person name="Kohler A."/>
            <person name="Kuees U."/>
            <person name="Kumar T.K.A."/>
            <person name="Kuo A."/>
            <person name="LaButti K."/>
            <person name="Larrondo L.F."/>
            <person name="Lindquist E."/>
            <person name="Ling A."/>
            <person name="Lombard V."/>
            <person name="Lucas S."/>
            <person name="Lundell T."/>
            <person name="Martin R."/>
            <person name="McLaughlin D.J."/>
            <person name="Morgenstern I."/>
            <person name="Morin E."/>
            <person name="Murat C."/>
            <person name="Nagy L.G."/>
            <person name="Nolan M."/>
            <person name="Ohm R.A."/>
            <person name="Patyshakuliyeva A."/>
            <person name="Rokas A."/>
            <person name="Ruiz-Duenas F.J."/>
            <person name="Sabat G."/>
            <person name="Salamov A."/>
            <person name="Samejima M."/>
            <person name="Schmutz J."/>
            <person name="Slot J.C."/>
            <person name="St John F."/>
            <person name="Stenlid J."/>
            <person name="Sun H."/>
            <person name="Sun S."/>
            <person name="Syed K."/>
            <person name="Tsang A."/>
            <person name="Wiebenga A."/>
            <person name="Young D."/>
            <person name="Pisabarro A."/>
            <person name="Eastwood D.C."/>
            <person name="Martin F."/>
            <person name="Cullen D."/>
            <person name="Grigoriev I.V."/>
            <person name="Hibbett D.S."/>
        </authorList>
    </citation>
    <scope>NUCLEOTIDE SEQUENCE [LARGE SCALE GENOMIC DNA]</scope>
    <source>
        <strain evidence="4">RWD-64-598 SS2</strain>
    </source>
</reference>
<dbReference type="GeneID" id="19201518"/>
<dbReference type="PANTHER" id="PTHR10039:SF14">
    <property type="entry name" value="NACHT DOMAIN-CONTAINING PROTEIN"/>
    <property type="match status" value="1"/>
</dbReference>
<dbReference type="OMA" id="RHFVRTS"/>